<evidence type="ECO:0000313" key="1">
    <source>
        <dbReference type="EMBL" id="PVE56321.1"/>
    </source>
</evidence>
<sequence>MKEKPAIPPAFSKGHALCNPKGRLLPKTVRDTPSAAIAARFPVKKTREASWSKAQAEGWTVRLVYVRVFIPVFKSTNATSEIERDCDAEDV</sequence>
<comment type="caution">
    <text evidence="1">The sequence shown here is derived from an EMBL/GenBank/DDBJ whole genome shotgun (WGS) entry which is preliminary data.</text>
</comment>
<dbReference type="RefSeq" id="WP_111849528.1">
    <property type="nucleotide sequence ID" value="NZ_QDFR01000001.1"/>
</dbReference>
<dbReference type="Proteomes" id="UP000244335">
    <property type="component" value="Unassembled WGS sequence"/>
</dbReference>
<dbReference type="AlphaFoldDB" id="A0AA92C5B6"/>
<dbReference type="EMBL" id="QDFR01000001">
    <property type="protein sequence ID" value="PVE56321.1"/>
    <property type="molecule type" value="Genomic_DNA"/>
</dbReference>
<protein>
    <submittedName>
        <fullName evidence="1">Uncharacterized protein</fullName>
    </submittedName>
</protein>
<evidence type="ECO:0000313" key="2">
    <source>
        <dbReference type="Proteomes" id="UP000244335"/>
    </source>
</evidence>
<proteinExistence type="predicted"/>
<organism evidence="1 2">
    <name type="scientific">Rhizobium rhizogenes</name>
    <name type="common">Agrobacterium rhizogenes</name>
    <dbReference type="NCBI Taxonomy" id="359"/>
    <lineage>
        <taxon>Bacteria</taxon>
        <taxon>Pseudomonadati</taxon>
        <taxon>Pseudomonadota</taxon>
        <taxon>Alphaproteobacteria</taxon>
        <taxon>Hyphomicrobiales</taxon>
        <taxon>Rhizobiaceae</taxon>
        <taxon>Rhizobium/Agrobacterium group</taxon>
        <taxon>Rhizobium</taxon>
    </lineage>
</organism>
<gene>
    <name evidence="1" type="ORF">DC430_00485</name>
</gene>
<name>A0AA92C5B6_RHIRH</name>
<accession>A0AA92C5B6</accession>
<reference evidence="1 2" key="1">
    <citation type="submission" date="2018-04" db="EMBL/GenBank/DDBJ databases">
        <authorList>
            <person name="Hagen T."/>
        </authorList>
    </citation>
    <scope>NUCLEOTIDE SEQUENCE [LARGE SCALE GENOMIC DNA]</scope>
    <source>
        <strain evidence="1 2">TPD7009</strain>
    </source>
</reference>